<dbReference type="EMBL" id="JAOTJD010000003">
    <property type="protein sequence ID" value="MFD3262872.1"/>
    <property type="molecule type" value="Genomic_DNA"/>
</dbReference>
<comment type="caution">
    <text evidence="1">The sequence shown here is derived from an EMBL/GenBank/DDBJ whole genome shotgun (WGS) entry which is preliminary data.</text>
</comment>
<evidence type="ECO:0000313" key="1">
    <source>
        <dbReference type="EMBL" id="MFD3262872.1"/>
    </source>
</evidence>
<dbReference type="InterPro" id="IPR038058">
    <property type="entry name" value="PhnH-like_sp"/>
</dbReference>
<name>A0ABW6CRQ3_9CAUL</name>
<reference evidence="1 2" key="1">
    <citation type="submission" date="2022-09" db="EMBL/GenBank/DDBJ databases">
        <title>New species of Phenylobacterium.</title>
        <authorList>
            <person name="Mieszkin S."/>
        </authorList>
    </citation>
    <scope>NUCLEOTIDE SEQUENCE [LARGE SCALE GENOMIC DNA]</scope>
    <source>
        <strain evidence="1 2">HK31-G</strain>
    </source>
</reference>
<dbReference type="Gene3D" id="3.40.50.11310">
    <property type="entry name" value="Bacterial phosphonate metabolism protein PhnH"/>
    <property type="match status" value="1"/>
</dbReference>
<dbReference type="Pfam" id="PF05845">
    <property type="entry name" value="PhnH"/>
    <property type="match status" value="1"/>
</dbReference>
<organism evidence="1 2">
    <name type="scientific">Phenylobacterium ferrooxidans</name>
    <dbReference type="NCBI Taxonomy" id="2982689"/>
    <lineage>
        <taxon>Bacteria</taxon>
        <taxon>Pseudomonadati</taxon>
        <taxon>Pseudomonadota</taxon>
        <taxon>Alphaproteobacteria</taxon>
        <taxon>Caulobacterales</taxon>
        <taxon>Caulobacteraceae</taxon>
        <taxon>Phenylobacterium</taxon>
    </lineage>
</organism>
<proteinExistence type="predicted"/>
<dbReference type="GO" id="GO:0016829">
    <property type="term" value="F:lyase activity"/>
    <property type="evidence" value="ECO:0007669"/>
    <property type="project" value="UniProtKB-KW"/>
</dbReference>
<protein>
    <submittedName>
        <fullName evidence="1">Phosphonate C-P lyase system protein PhnH</fullName>
    </submittedName>
</protein>
<evidence type="ECO:0000313" key="2">
    <source>
        <dbReference type="Proteomes" id="UP001598130"/>
    </source>
</evidence>
<dbReference type="InterPro" id="IPR008772">
    <property type="entry name" value="Phosphonate_metab_PhnH"/>
</dbReference>
<dbReference type="NCBIfam" id="TIGR03292">
    <property type="entry name" value="PhnH_redo"/>
    <property type="match status" value="1"/>
</dbReference>
<keyword evidence="2" id="KW-1185">Reference proteome</keyword>
<keyword evidence="1" id="KW-0456">Lyase</keyword>
<dbReference type="SUPFAM" id="SSF159709">
    <property type="entry name" value="PhnH-like"/>
    <property type="match status" value="1"/>
</dbReference>
<dbReference type="PIRSF" id="PIRSF020680">
    <property type="entry name" value="PhnH"/>
    <property type="match status" value="1"/>
</dbReference>
<sequence>MSAVLDLADIAPAFADPTRGSQAVFRKVMECMARPGVIHDLAFAPDAPQGLDRAAGAVALTLFDFETLVWLDPRLRGGLAEGWIRFHCGAPLTEDPLAAAFALISDISAAPAISAFNMGDAKYPDRSTTLVIQLPSLEDGPQVVLTGPGIKTETTLALAGLPDGFWAQVQANQERFQFGVDFIFVAGDRVTALPRSTRITIKGD</sequence>
<dbReference type="RefSeq" id="WP_377367373.1">
    <property type="nucleotide sequence ID" value="NZ_JAOTJD010000003.1"/>
</dbReference>
<gene>
    <name evidence="1" type="primary">phnH</name>
    <name evidence="1" type="ORF">OCL97_02705</name>
</gene>
<dbReference type="Proteomes" id="UP001598130">
    <property type="component" value="Unassembled WGS sequence"/>
</dbReference>
<accession>A0ABW6CRQ3</accession>